<organism evidence="3">
    <name type="scientific">Oryza meridionalis</name>
    <dbReference type="NCBI Taxonomy" id="40149"/>
    <lineage>
        <taxon>Eukaryota</taxon>
        <taxon>Viridiplantae</taxon>
        <taxon>Streptophyta</taxon>
        <taxon>Embryophyta</taxon>
        <taxon>Tracheophyta</taxon>
        <taxon>Spermatophyta</taxon>
        <taxon>Magnoliopsida</taxon>
        <taxon>Liliopsida</taxon>
        <taxon>Poales</taxon>
        <taxon>Poaceae</taxon>
        <taxon>BOP clade</taxon>
        <taxon>Oryzoideae</taxon>
        <taxon>Oryzeae</taxon>
        <taxon>Oryzinae</taxon>
        <taxon>Oryza</taxon>
    </lineage>
</organism>
<reference evidence="3" key="1">
    <citation type="submission" date="2015-04" db="UniProtKB">
        <authorList>
            <consortium name="EnsemblPlants"/>
        </authorList>
    </citation>
    <scope>IDENTIFICATION</scope>
</reference>
<dbReference type="Pfam" id="PF00036">
    <property type="entry name" value="EF-hand_1"/>
    <property type="match status" value="1"/>
</dbReference>
<keyword evidence="4" id="KW-1185">Reference proteome</keyword>
<dbReference type="GO" id="GO:0005509">
    <property type="term" value="F:calcium ion binding"/>
    <property type="evidence" value="ECO:0007669"/>
    <property type="project" value="InterPro"/>
</dbReference>
<protein>
    <recommendedName>
        <fullName evidence="2">EF-hand domain-containing protein</fullName>
    </recommendedName>
</protein>
<dbReference type="Proteomes" id="UP000008021">
    <property type="component" value="Chromosome 2"/>
</dbReference>
<name>A0A0E0CKQ8_9ORYZ</name>
<dbReference type="STRING" id="40149.A0A0E0CKQ8"/>
<evidence type="ECO:0000256" key="1">
    <source>
        <dbReference type="ARBA" id="ARBA00022837"/>
    </source>
</evidence>
<dbReference type="InterPro" id="IPR018247">
    <property type="entry name" value="EF_Hand_1_Ca_BS"/>
</dbReference>
<dbReference type="EnsemblPlants" id="OMERI02G17130.1">
    <property type="protein sequence ID" value="OMERI02G17130.1"/>
    <property type="gene ID" value="OMERI02G17130"/>
</dbReference>
<evidence type="ECO:0000313" key="4">
    <source>
        <dbReference type="Proteomes" id="UP000008021"/>
    </source>
</evidence>
<dbReference type="HOGENOM" id="CLU_2964823_0_0_1"/>
<evidence type="ECO:0000259" key="2">
    <source>
        <dbReference type="PROSITE" id="PS50222"/>
    </source>
</evidence>
<dbReference type="PROSITE" id="PS50222">
    <property type="entry name" value="EF_HAND_2"/>
    <property type="match status" value="1"/>
</dbReference>
<proteinExistence type="predicted"/>
<keyword evidence="1" id="KW-0106">Calcium</keyword>
<dbReference type="InterPro" id="IPR002048">
    <property type="entry name" value="EF_hand_dom"/>
</dbReference>
<dbReference type="InterPro" id="IPR011992">
    <property type="entry name" value="EF-hand-dom_pair"/>
</dbReference>
<dbReference type="Gene3D" id="1.10.238.10">
    <property type="entry name" value="EF-hand"/>
    <property type="match status" value="1"/>
</dbReference>
<accession>A0A0E0CKQ8</accession>
<dbReference type="AlphaFoldDB" id="A0A0E0CKQ8"/>
<feature type="domain" description="EF-hand" evidence="2">
    <location>
        <begin position="1"/>
        <end position="28"/>
    </location>
</feature>
<reference evidence="3" key="2">
    <citation type="submission" date="2018-05" db="EMBL/GenBank/DDBJ databases">
        <title>OmerRS3 (Oryza meridionalis Reference Sequence Version 3).</title>
        <authorList>
            <person name="Zhang J."/>
            <person name="Kudrna D."/>
            <person name="Lee S."/>
            <person name="Talag J."/>
            <person name="Welchert J."/>
            <person name="Wing R.A."/>
        </authorList>
    </citation>
    <scope>NUCLEOTIDE SEQUENCE [LARGE SCALE GENOMIC DNA]</scope>
    <source>
        <strain evidence="3">cv. OR44</strain>
    </source>
</reference>
<dbReference type="PROSITE" id="PS00018">
    <property type="entry name" value="EF_HAND_1"/>
    <property type="match status" value="1"/>
</dbReference>
<dbReference type="Gramene" id="OMERI02G17130.1">
    <property type="protein sequence ID" value="OMERI02G17130.1"/>
    <property type="gene ID" value="OMERI02G17130"/>
</dbReference>
<sequence length="59" mass="6807">MIGEVDQDNDGRIDYNEFVAMMQKTTTGFGKKGGMDGEQKLYYRPLTTWKPRHKAGKYC</sequence>
<dbReference type="SUPFAM" id="SSF47473">
    <property type="entry name" value="EF-hand"/>
    <property type="match status" value="1"/>
</dbReference>
<evidence type="ECO:0000313" key="3">
    <source>
        <dbReference type="EnsemblPlants" id="OMERI02G17130.1"/>
    </source>
</evidence>